<evidence type="ECO:0000256" key="2">
    <source>
        <dbReference type="PIRSR" id="PIRSR602401-1"/>
    </source>
</evidence>
<dbReference type="PRINTS" id="PR00385">
    <property type="entry name" value="P450"/>
</dbReference>
<dbReference type="GO" id="GO:0004497">
    <property type="term" value="F:monooxygenase activity"/>
    <property type="evidence" value="ECO:0007669"/>
    <property type="project" value="InterPro"/>
</dbReference>
<evidence type="ECO:0000313" key="5">
    <source>
        <dbReference type="Proteomes" id="UP000566819"/>
    </source>
</evidence>
<evidence type="ECO:0000256" key="1">
    <source>
        <dbReference type="ARBA" id="ARBA00010617"/>
    </source>
</evidence>
<evidence type="ECO:0000313" key="4">
    <source>
        <dbReference type="EMBL" id="KAF4636353.1"/>
    </source>
</evidence>
<dbReference type="GO" id="GO:0005506">
    <property type="term" value="F:iron ion binding"/>
    <property type="evidence" value="ECO:0007669"/>
    <property type="project" value="InterPro"/>
</dbReference>
<feature type="transmembrane region" description="Helical" evidence="3">
    <location>
        <begin position="6"/>
        <end position="26"/>
    </location>
</feature>
<dbReference type="GO" id="GO:0016705">
    <property type="term" value="F:oxidoreductase activity, acting on paired donors, with incorporation or reduction of molecular oxygen"/>
    <property type="evidence" value="ECO:0007669"/>
    <property type="project" value="InterPro"/>
</dbReference>
<dbReference type="OrthoDB" id="3945418at2759"/>
<protein>
    <recommendedName>
        <fullName evidence="6">Cytochrome P450</fullName>
    </recommendedName>
</protein>
<dbReference type="InterPro" id="IPR001128">
    <property type="entry name" value="Cyt_P450"/>
</dbReference>
<dbReference type="SUPFAM" id="SSF48264">
    <property type="entry name" value="Cytochrome P450"/>
    <property type="match status" value="1"/>
</dbReference>
<comment type="caution">
    <text evidence="4">The sequence shown here is derived from an EMBL/GenBank/DDBJ whole genome shotgun (WGS) entry which is preliminary data.</text>
</comment>
<reference evidence="4 5" key="1">
    <citation type="submission" date="2020-03" db="EMBL/GenBank/DDBJ databases">
        <title>Draft Genome Sequence of Cudoniella acicularis.</title>
        <authorList>
            <person name="Buettner E."/>
            <person name="Kellner H."/>
        </authorList>
    </citation>
    <scope>NUCLEOTIDE SEQUENCE [LARGE SCALE GENOMIC DNA]</scope>
    <source>
        <strain evidence="4 5">DSM 108380</strain>
    </source>
</reference>
<gene>
    <name evidence="4" type="ORF">G7Y89_g1725</name>
</gene>
<dbReference type="InterPro" id="IPR050121">
    <property type="entry name" value="Cytochrome_P450_monoxygenase"/>
</dbReference>
<keyword evidence="5" id="KW-1185">Reference proteome</keyword>
<dbReference type="PANTHER" id="PTHR24305:SF166">
    <property type="entry name" value="CYTOCHROME P450 12A4, MITOCHONDRIAL-RELATED"/>
    <property type="match status" value="1"/>
</dbReference>
<dbReference type="Pfam" id="PF00067">
    <property type="entry name" value="p450"/>
    <property type="match status" value="1"/>
</dbReference>
<comment type="similarity">
    <text evidence="1">Belongs to the cytochrome P450 family.</text>
</comment>
<dbReference type="InterPro" id="IPR036396">
    <property type="entry name" value="Cyt_P450_sf"/>
</dbReference>
<keyword evidence="2" id="KW-0479">Metal-binding</keyword>
<dbReference type="EMBL" id="JAAMPI010000070">
    <property type="protein sequence ID" value="KAF4636353.1"/>
    <property type="molecule type" value="Genomic_DNA"/>
</dbReference>
<comment type="cofactor">
    <cofactor evidence="2">
        <name>heme</name>
        <dbReference type="ChEBI" id="CHEBI:30413"/>
    </cofactor>
</comment>
<name>A0A8H4RVH5_9HELO</name>
<accession>A0A8H4RVH5</accession>
<dbReference type="InterPro" id="IPR002401">
    <property type="entry name" value="Cyt_P450_E_grp-I"/>
</dbReference>
<dbReference type="Proteomes" id="UP000566819">
    <property type="component" value="Unassembled WGS sequence"/>
</dbReference>
<keyword evidence="3" id="KW-0472">Membrane</keyword>
<dbReference type="GO" id="GO:0020037">
    <property type="term" value="F:heme binding"/>
    <property type="evidence" value="ECO:0007669"/>
    <property type="project" value="InterPro"/>
</dbReference>
<evidence type="ECO:0000256" key="3">
    <source>
        <dbReference type="SAM" id="Phobius"/>
    </source>
</evidence>
<sequence length="374" mass="42679">MPFNLPLYLTLFPIYIIGLVIYRLFFHPLAKFPGPKLAAATKWYEWYFDIIKGVGGQFPTEIDRMHEIYGSLREESAAGVGGGFGAGDGEVLEDALGGLSFLFLRHRKLRLVKDMHNHAERFLEGLALKGEGGYEKEEGPRLLQILHDSPLPPEEKTLSRLSQEAFLVVIAGAETTARHLTVGLYHILTNPRVRARIRKELEEVWIERDEIPELSVLQKLPWLTAAIKEIFRITGLITSRLPLVAPTEVKVAGWMIPPKTPMSITIRKVLLDPEIFEDPDEFLPERWIEDHEKYNPEGEQYLVTFNKGTRMCSGMDIAYAEMYFVLAMMIRRFNLELFETKKERDIDVVRDCAIGKPSKETLGVRVKVVSLTRA</sequence>
<evidence type="ECO:0008006" key="6">
    <source>
        <dbReference type="Google" id="ProtNLM"/>
    </source>
</evidence>
<keyword evidence="2" id="KW-0408">Iron</keyword>
<dbReference type="PANTHER" id="PTHR24305">
    <property type="entry name" value="CYTOCHROME P450"/>
    <property type="match status" value="1"/>
</dbReference>
<dbReference type="AlphaFoldDB" id="A0A8H4RVH5"/>
<dbReference type="PRINTS" id="PR00463">
    <property type="entry name" value="EP450I"/>
</dbReference>
<organism evidence="4 5">
    <name type="scientific">Cudoniella acicularis</name>
    <dbReference type="NCBI Taxonomy" id="354080"/>
    <lineage>
        <taxon>Eukaryota</taxon>
        <taxon>Fungi</taxon>
        <taxon>Dikarya</taxon>
        <taxon>Ascomycota</taxon>
        <taxon>Pezizomycotina</taxon>
        <taxon>Leotiomycetes</taxon>
        <taxon>Helotiales</taxon>
        <taxon>Tricladiaceae</taxon>
        <taxon>Cudoniella</taxon>
    </lineage>
</organism>
<keyword evidence="3" id="KW-0812">Transmembrane</keyword>
<keyword evidence="2" id="KW-0349">Heme</keyword>
<proteinExistence type="inferred from homology"/>
<dbReference type="Gene3D" id="1.10.630.10">
    <property type="entry name" value="Cytochrome P450"/>
    <property type="match status" value="1"/>
</dbReference>
<feature type="binding site" description="axial binding residue" evidence="2">
    <location>
        <position position="312"/>
    </location>
    <ligand>
        <name>heme</name>
        <dbReference type="ChEBI" id="CHEBI:30413"/>
    </ligand>
    <ligandPart>
        <name>Fe</name>
        <dbReference type="ChEBI" id="CHEBI:18248"/>
    </ligandPart>
</feature>
<keyword evidence="3" id="KW-1133">Transmembrane helix</keyword>